<dbReference type="EMBL" id="KR014147">
    <property type="protein sequence ID" value="AMH87242.1"/>
    <property type="molecule type" value="Viral_cRNA"/>
</dbReference>
<dbReference type="InterPro" id="IPR031812">
    <property type="entry name" value="C_Hendra"/>
</dbReference>
<name>A0A141R8B0_9MONO</name>
<sequence>MALNLYKRSKTTLRLPKMSILPGRFTNPLDKQEHLQCKEEPLREIILRQGVTMTQCIAKDQVLLFQVLTRISKDLLDSIIQDYGIQRVTSACYSKAMMMKTIIQRLMAGLPLSKDWMNRIMRTQLLNNQEISVLRECLRLIHLLVPRKLHYLLGDLIYLGQEYQPVPLWI</sequence>
<dbReference type="Proteomes" id="UP000128253">
    <property type="component" value="Genome"/>
</dbReference>
<gene>
    <name evidence="1" type="primary">C</name>
    <name evidence="1" type="synonym">P</name>
    <name evidence="1" type="synonym">V</name>
</gene>
<protein>
    <submittedName>
        <fullName evidence="1">Non-structural C protein</fullName>
    </submittedName>
</protein>
<accession>A0A141R8B0</accession>
<proteinExistence type="predicted"/>
<evidence type="ECO:0000313" key="2">
    <source>
        <dbReference type="Proteomes" id="UP000128253"/>
    </source>
</evidence>
<evidence type="ECO:0000313" key="1">
    <source>
        <dbReference type="EMBL" id="AMH87242.1"/>
    </source>
</evidence>
<organism evidence="1 2">
    <name type="scientific">Feline morbillivirus</name>
    <dbReference type="NCBI Taxonomy" id="1170234"/>
    <lineage>
        <taxon>Viruses</taxon>
        <taxon>Riboviria</taxon>
        <taxon>Orthornavirae</taxon>
        <taxon>Negarnaviricota</taxon>
        <taxon>Haploviricotina</taxon>
        <taxon>Monjiviricetes</taxon>
        <taxon>Mononegavirales</taxon>
        <taxon>Paramyxoviridae</taxon>
        <taxon>Orthoparamyxovirinae</taxon>
        <taxon>Morbillivirus</taxon>
        <taxon>Morbillivirus felis</taxon>
    </lineage>
</organism>
<dbReference type="Pfam" id="PF16821">
    <property type="entry name" value="C_Hendra"/>
    <property type="match status" value="1"/>
</dbReference>
<reference evidence="1 2" key="1">
    <citation type="journal article" date="2016" name="Emerg. Infect. Dis.">
        <title>Chronic Infection of Domestic Cats with Feline Morbillivirus, United States.</title>
        <authorList>
            <person name="Sharp C.R."/>
            <person name="Nambulli S."/>
            <person name="Acciardo A.S."/>
            <person name="Rennick L.J."/>
            <person name="Drexler J.F."/>
            <person name="Rima B.K."/>
            <person name="Williams T."/>
            <person name="Duprex W.P."/>
        </authorList>
    </citation>
    <scope>NUCLEOTIDE SEQUENCE [LARGE SCALE GENOMIC DNA]</scope>
    <source>
        <strain evidence="1">US1</strain>
    </source>
</reference>